<evidence type="ECO:0000256" key="7">
    <source>
        <dbReference type="ARBA" id="ARBA00022843"/>
    </source>
</evidence>
<keyword evidence="10" id="KW-0206">Cytoskeleton</keyword>
<feature type="region of interest" description="Disordered" evidence="14">
    <location>
        <begin position="548"/>
        <end position="589"/>
    </location>
</feature>
<comment type="caution">
    <text evidence="15">The sequence shown here is derived from an EMBL/GenBank/DDBJ whole genome shotgun (WGS) entry which is preliminary data.</text>
</comment>
<accession>A0A4U0U938</accession>
<feature type="region of interest" description="Disordered" evidence="14">
    <location>
        <begin position="22"/>
        <end position="48"/>
    </location>
</feature>
<evidence type="ECO:0000256" key="13">
    <source>
        <dbReference type="ARBA" id="ARBA00093507"/>
    </source>
</evidence>
<evidence type="ECO:0000256" key="8">
    <source>
        <dbReference type="ARBA" id="ARBA00022990"/>
    </source>
</evidence>
<keyword evidence="4" id="KW-0963">Cytoplasm</keyword>
<comment type="subcellular location">
    <subcellularLocation>
        <location evidence="1">Cytoplasm</location>
        <location evidence="1">Cytoskeleton</location>
        <location evidence="1">Microtubule organizing center</location>
        <location evidence="1">Centrosome</location>
    </subcellularLocation>
    <subcellularLocation>
        <location evidence="2">Cytoplasm</location>
        <location evidence="2">Cytoskeleton</location>
        <location evidence="2">Stress fiber</location>
    </subcellularLocation>
    <subcellularLocation>
        <location evidence="3">Cytoplasm</location>
        <location evidence="3">Myofibril</location>
    </subcellularLocation>
</comment>
<sequence length="610" mass="65762">MASSSFPYTQYACPCTDITTPSSAVTPPSGNATAPGSSDGDSSIDERSFNPHDPRAAYALLPLDHLLYCDECNAIKCPRCTSDDILTWYCPNCLFEVPSSTVRSDGNRCARNCYQCPECTALLAVTAVPKSEADHGTYLKPEGADARTAEAFLLQCQYCDWSTLDIDLTFTKPTKIAEQLAKYRQARQSSVSAASPDTASEDVKTVSSTPISHDLDTAFANLTAFYKTQLATSRDAQPHLSGPYTTSATASNNTTPYTSPSNLHRIMSLYGNNSLQQKPTAKPQPMREAQDPAEGLFTYTPTQTPSHPFQDPHDLLPRPFSLRTRRGKRCRTCRQILARPETKPPSLRFKIRSPALHHIPRLLLKPLNPPVPAPLPETFRLRVEEKGDRAASLSASEGYKQGTPEMYVLIVRNPIFEPVKITLATPAFAPARAGAGGAGARVTVLCPSFTVGAAGDVWDEALGGTAEGGRGAAMERLVGKGGEGRLPEAGKVWERGRSWAGVVVEIVRGGERSGTKGDGNPQFGNGDGDGEEDEVLEIPVFVRADWTGHSAESTGDGAAGGGDGRDGKHARQEARRTTPERKQQHGGEDSVKIPFELGYWCVLGLEPLRA</sequence>
<dbReference type="Pfam" id="PF05502">
    <property type="entry name" value="Dynactin_p62"/>
    <property type="match status" value="2"/>
</dbReference>
<evidence type="ECO:0000256" key="10">
    <source>
        <dbReference type="ARBA" id="ARBA00023212"/>
    </source>
</evidence>
<evidence type="ECO:0000313" key="16">
    <source>
        <dbReference type="Proteomes" id="UP000308549"/>
    </source>
</evidence>
<feature type="region of interest" description="Disordered" evidence="14">
    <location>
        <begin position="510"/>
        <end position="532"/>
    </location>
</feature>
<keyword evidence="9" id="KW-0175">Coiled coil</keyword>
<dbReference type="GO" id="GO:0001725">
    <property type="term" value="C:stress fiber"/>
    <property type="evidence" value="ECO:0007669"/>
    <property type="project" value="UniProtKB-SubCell"/>
</dbReference>
<dbReference type="EMBL" id="NAJL01000009">
    <property type="protein sequence ID" value="TKA30966.1"/>
    <property type="molecule type" value="Genomic_DNA"/>
</dbReference>
<comment type="similarity">
    <text evidence="11">Belongs to the dynactin subunit 4 family.</text>
</comment>
<evidence type="ECO:0000256" key="2">
    <source>
        <dbReference type="ARBA" id="ARBA00004529"/>
    </source>
</evidence>
<dbReference type="AlphaFoldDB" id="A0A4U0U938"/>
<feature type="compositionally biased region" description="Basic and acidic residues" evidence="14">
    <location>
        <begin position="563"/>
        <end position="589"/>
    </location>
</feature>
<feature type="compositionally biased region" description="Low complexity" evidence="14">
    <location>
        <begin position="243"/>
        <end position="262"/>
    </location>
</feature>
<feature type="region of interest" description="Disordered" evidence="14">
    <location>
        <begin position="235"/>
        <end position="264"/>
    </location>
</feature>
<dbReference type="PANTHER" id="PTHR13034">
    <property type="entry name" value="DYNACTIN P62 SUBUNIT"/>
    <property type="match status" value="1"/>
</dbReference>
<evidence type="ECO:0000256" key="4">
    <source>
        <dbReference type="ARBA" id="ARBA00022490"/>
    </source>
</evidence>
<evidence type="ECO:0000256" key="12">
    <source>
        <dbReference type="ARBA" id="ARBA00034864"/>
    </source>
</evidence>
<dbReference type="PANTHER" id="PTHR13034:SF2">
    <property type="entry name" value="DYNACTIN SUBUNIT 4"/>
    <property type="match status" value="1"/>
</dbReference>
<dbReference type="InterPro" id="IPR008603">
    <property type="entry name" value="DCTN4"/>
</dbReference>
<keyword evidence="7" id="KW-0832">Ubl conjugation</keyword>
<evidence type="ECO:0000256" key="11">
    <source>
        <dbReference type="ARBA" id="ARBA00034776"/>
    </source>
</evidence>
<organism evidence="15 16">
    <name type="scientific">Salinomyces thailandicus</name>
    <dbReference type="NCBI Taxonomy" id="706561"/>
    <lineage>
        <taxon>Eukaryota</taxon>
        <taxon>Fungi</taxon>
        <taxon>Dikarya</taxon>
        <taxon>Ascomycota</taxon>
        <taxon>Pezizomycotina</taxon>
        <taxon>Dothideomycetes</taxon>
        <taxon>Dothideomycetidae</taxon>
        <taxon>Mycosphaerellales</taxon>
        <taxon>Teratosphaeriaceae</taxon>
        <taxon>Salinomyces</taxon>
    </lineage>
</organism>
<keyword evidence="5" id="KW-1017">Isopeptide bond</keyword>
<evidence type="ECO:0000256" key="9">
    <source>
        <dbReference type="ARBA" id="ARBA00023054"/>
    </source>
</evidence>
<keyword evidence="16" id="KW-1185">Reference proteome</keyword>
<evidence type="ECO:0000256" key="1">
    <source>
        <dbReference type="ARBA" id="ARBA00004300"/>
    </source>
</evidence>
<dbReference type="GO" id="GO:0005869">
    <property type="term" value="C:dynactin complex"/>
    <property type="evidence" value="ECO:0007669"/>
    <property type="project" value="InterPro"/>
</dbReference>
<evidence type="ECO:0000256" key="5">
    <source>
        <dbReference type="ARBA" id="ARBA00022499"/>
    </source>
</evidence>
<protein>
    <recommendedName>
        <fullName evidence="12">Dynactin subunit 4</fullName>
    </recommendedName>
</protein>
<keyword evidence="6" id="KW-0597">Phosphoprotein</keyword>
<comment type="subunit">
    <text evidence="13">Subunit of dynactin, a multiprotein complex part of a tripartite complex with dynein and a adapter, such as BICDL1, BICD2 or HOOK3. The dynactin complex is built around ACTR1A/ACTB filament and consists of an actin-related filament composed of a shoulder domain, a pointed end and a barbed end. Its length is defined by its flexible shoulder domain. The soulder is composed of 2 DCTN1 subunits, 4 DCTN2 and 2 DCTN3. The 4 DCNT2 (via N-terminus) bind the ACTR1A filament and act as molecular rulers to determine the length. The pointed end is important for binding dynein-dynactin cargo adapters. Consists of 4 subunits: ACTR10, DCNT4, DCTN5 and DCTN6. The barbed end is composed of a CAPZA1:CAPZB heterodimers, which binds ACTR1A/ACTB filament and dynactin and stabilizes dynactin. Interacts with ATP7B, but not ATP7A, in a copper-dependent manner. Interacts with ANK2; this interaction is required for localization at costameres. Interacts with N4BP2L1.</text>
</comment>
<reference evidence="15 16" key="1">
    <citation type="submission" date="2017-03" db="EMBL/GenBank/DDBJ databases">
        <title>Genomes of endolithic fungi from Antarctica.</title>
        <authorList>
            <person name="Coleine C."/>
            <person name="Masonjones S."/>
            <person name="Stajich J.E."/>
        </authorList>
    </citation>
    <scope>NUCLEOTIDE SEQUENCE [LARGE SCALE GENOMIC DNA]</scope>
    <source>
        <strain evidence="15 16">CCFEE 6315</strain>
    </source>
</reference>
<evidence type="ECO:0000256" key="14">
    <source>
        <dbReference type="SAM" id="MobiDB-lite"/>
    </source>
</evidence>
<dbReference type="OrthoDB" id="283815at2759"/>
<feature type="compositionally biased region" description="Polar residues" evidence="14">
    <location>
        <begin position="22"/>
        <end position="41"/>
    </location>
</feature>
<gene>
    <name evidence="15" type="ORF">B0A50_01934</name>
</gene>
<proteinExistence type="inferred from homology"/>
<evidence type="ECO:0000256" key="6">
    <source>
        <dbReference type="ARBA" id="ARBA00022553"/>
    </source>
</evidence>
<evidence type="ECO:0000256" key="3">
    <source>
        <dbReference type="ARBA" id="ARBA00004657"/>
    </source>
</evidence>
<evidence type="ECO:0000313" key="15">
    <source>
        <dbReference type="EMBL" id="TKA30966.1"/>
    </source>
</evidence>
<dbReference type="Proteomes" id="UP000308549">
    <property type="component" value="Unassembled WGS sequence"/>
</dbReference>
<keyword evidence="8" id="KW-0007">Acetylation</keyword>
<name>A0A4U0U938_9PEZI</name>